<dbReference type="RefSeq" id="WP_093324313.1">
    <property type="nucleotide sequence ID" value="NZ_FOSZ01000005.1"/>
</dbReference>
<keyword evidence="4" id="KW-1003">Cell membrane</keyword>
<dbReference type="EMBL" id="FOSZ01000005">
    <property type="protein sequence ID" value="SFL11425.1"/>
    <property type="molecule type" value="Genomic_DNA"/>
</dbReference>
<dbReference type="PANTHER" id="PTHR30614:SF0">
    <property type="entry name" value="L-CYSTINE TRANSPORT SYSTEM PERMEASE PROTEIN TCYL"/>
    <property type="match status" value="1"/>
</dbReference>
<keyword evidence="3 9" id="KW-0813">Transport</keyword>
<evidence type="ECO:0000313" key="12">
    <source>
        <dbReference type="Proteomes" id="UP000198851"/>
    </source>
</evidence>
<accession>A0A1I4F0B6</accession>
<evidence type="ECO:0000256" key="1">
    <source>
        <dbReference type="ARBA" id="ARBA00004429"/>
    </source>
</evidence>
<dbReference type="SUPFAM" id="SSF161098">
    <property type="entry name" value="MetI-like"/>
    <property type="match status" value="1"/>
</dbReference>
<dbReference type="InterPro" id="IPR010065">
    <property type="entry name" value="AA_ABC_transptr_permease_3TM"/>
</dbReference>
<dbReference type="GO" id="GO:0015184">
    <property type="term" value="F:L-cystine transmembrane transporter activity"/>
    <property type="evidence" value="ECO:0007669"/>
    <property type="project" value="TreeGrafter"/>
</dbReference>
<dbReference type="InterPro" id="IPR043429">
    <property type="entry name" value="ArtM/GltK/GlnP/TcyL/YhdX-like"/>
</dbReference>
<keyword evidence="6" id="KW-0029">Amino-acid transport</keyword>
<organism evidence="11 12">
    <name type="scientific">Shimia haliotis</name>
    <dbReference type="NCBI Taxonomy" id="1280847"/>
    <lineage>
        <taxon>Bacteria</taxon>
        <taxon>Pseudomonadati</taxon>
        <taxon>Pseudomonadota</taxon>
        <taxon>Alphaproteobacteria</taxon>
        <taxon>Rhodobacterales</taxon>
        <taxon>Roseobacteraceae</taxon>
    </lineage>
</organism>
<dbReference type="Pfam" id="PF00528">
    <property type="entry name" value="BPD_transp_1"/>
    <property type="match status" value="1"/>
</dbReference>
<dbReference type="Gene3D" id="1.10.3720.10">
    <property type="entry name" value="MetI-like"/>
    <property type="match status" value="1"/>
</dbReference>
<proteinExistence type="inferred from homology"/>
<evidence type="ECO:0000259" key="10">
    <source>
        <dbReference type="PROSITE" id="PS50928"/>
    </source>
</evidence>
<dbReference type="InterPro" id="IPR000515">
    <property type="entry name" value="MetI-like"/>
</dbReference>
<dbReference type="PANTHER" id="PTHR30614">
    <property type="entry name" value="MEMBRANE COMPONENT OF AMINO ACID ABC TRANSPORTER"/>
    <property type="match status" value="1"/>
</dbReference>
<keyword evidence="7 9" id="KW-1133">Transmembrane helix</keyword>
<protein>
    <submittedName>
        <fullName evidence="11">Amino acid ABC transporter membrane protein 2, PAAT family</fullName>
    </submittedName>
</protein>
<dbReference type="OrthoDB" id="9814902at2"/>
<evidence type="ECO:0000256" key="7">
    <source>
        <dbReference type="ARBA" id="ARBA00022989"/>
    </source>
</evidence>
<feature type="transmembrane region" description="Helical" evidence="9">
    <location>
        <begin position="95"/>
        <end position="119"/>
    </location>
</feature>
<evidence type="ECO:0000313" key="11">
    <source>
        <dbReference type="EMBL" id="SFL11425.1"/>
    </source>
</evidence>
<comment type="subcellular location">
    <subcellularLocation>
        <location evidence="1">Cell inner membrane</location>
        <topology evidence="1">Multi-pass membrane protein</topology>
    </subcellularLocation>
    <subcellularLocation>
        <location evidence="9">Cell membrane</location>
        <topology evidence="9">Multi-pass membrane protein</topology>
    </subcellularLocation>
</comment>
<dbReference type="STRING" id="1280847.SAMN04488036_105122"/>
<dbReference type="NCBIfam" id="TIGR01726">
    <property type="entry name" value="HEQRo_perm_3TM"/>
    <property type="match status" value="1"/>
</dbReference>
<keyword evidence="5 9" id="KW-0812">Transmembrane</keyword>
<reference evidence="12" key="1">
    <citation type="submission" date="2016-10" db="EMBL/GenBank/DDBJ databases">
        <authorList>
            <person name="Varghese N."/>
            <person name="Submissions S."/>
        </authorList>
    </citation>
    <scope>NUCLEOTIDE SEQUENCE [LARGE SCALE GENOMIC DNA]</scope>
    <source>
        <strain evidence="12">DSM 28453</strain>
    </source>
</reference>
<dbReference type="GO" id="GO:0043190">
    <property type="term" value="C:ATP-binding cassette (ABC) transporter complex"/>
    <property type="evidence" value="ECO:0007669"/>
    <property type="project" value="InterPro"/>
</dbReference>
<evidence type="ECO:0000256" key="9">
    <source>
        <dbReference type="RuleBase" id="RU363032"/>
    </source>
</evidence>
<keyword evidence="8 9" id="KW-0472">Membrane</keyword>
<gene>
    <name evidence="11" type="ORF">SAMN04488036_105122</name>
</gene>
<comment type="similarity">
    <text evidence="2">Belongs to the binding-protein-dependent transport system permease family. HisMQ subfamily.</text>
</comment>
<evidence type="ECO:0000256" key="8">
    <source>
        <dbReference type="ARBA" id="ARBA00023136"/>
    </source>
</evidence>
<feature type="domain" description="ABC transmembrane type-1" evidence="10">
    <location>
        <begin position="23"/>
        <end position="211"/>
    </location>
</feature>
<feature type="transmembrane region" description="Helical" evidence="9">
    <location>
        <begin position="190"/>
        <end position="207"/>
    </location>
</feature>
<evidence type="ECO:0000256" key="3">
    <source>
        <dbReference type="ARBA" id="ARBA00022448"/>
    </source>
</evidence>
<dbReference type="PROSITE" id="PS50928">
    <property type="entry name" value="ABC_TM1"/>
    <property type="match status" value="1"/>
</dbReference>
<evidence type="ECO:0000256" key="6">
    <source>
        <dbReference type="ARBA" id="ARBA00022970"/>
    </source>
</evidence>
<sequence length="220" mass="23914">MEPTISFFSGFTPNDLLFLGEAALRTLWISVLSISIGTVLGVFFGWILFEGKWAAALTVAPVLDIFRSVPLIIQLVLFYNFAPIVGLNLDPFASGVVILTIYTAALVANVARGGIEAVGTPMRRAARSLGMSYWQDLRHVVLPIGGRAVFPAWVGVALGVMKDSALVSVLGYVELLKASQILITRTQEPFLILSIAGAFYFALSYPISRYAASLEKRWAQ</sequence>
<dbReference type="AlphaFoldDB" id="A0A1I4F0B6"/>
<feature type="transmembrane region" description="Helical" evidence="9">
    <location>
        <begin position="27"/>
        <end position="49"/>
    </location>
</feature>
<evidence type="ECO:0000256" key="4">
    <source>
        <dbReference type="ARBA" id="ARBA00022475"/>
    </source>
</evidence>
<evidence type="ECO:0000256" key="5">
    <source>
        <dbReference type="ARBA" id="ARBA00022692"/>
    </source>
</evidence>
<keyword evidence="12" id="KW-1185">Reference proteome</keyword>
<dbReference type="Proteomes" id="UP000198851">
    <property type="component" value="Unassembled WGS sequence"/>
</dbReference>
<evidence type="ECO:0000256" key="2">
    <source>
        <dbReference type="ARBA" id="ARBA00010072"/>
    </source>
</evidence>
<name>A0A1I4F0B6_9RHOB</name>
<dbReference type="CDD" id="cd06261">
    <property type="entry name" value="TM_PBP2"/>
    <property type="match status" value="1"/>
</dbReference>
<dbReference type="InterPro" id="IPR035906">
    <property type="entry name" value="MetI-like_sf"/>
</dbReference>